<name>R8ZZ08_9LEPT</name>
<accession>R8ZZ08</accession>
<reference evidence="1" key="1">
    <citation type="submission" date="2013-04" db="EMBL/GenBank/DDBJ databases">
        <authorList>
            <person name="Harkins D.M."/>
            <person name="Durkin A.S."/>
            <person name="Brinkac L.M."/>
            <person name="Haft D.H."/>
            <person name="Selengut J.D."/>
            <person name="Sanka R."/>
            <person name="DePew J."/>
            <person name="Purushe J."/>
            <person name="Galloway R.L."/>
            <person name="Vinetz J.M."/>
            <person name="Sutton G.G."/>
            <person name="Nierman W.C."/>
            <person name="Fouts D.E."/>
        </authorList>
    </citation>
    <scope>NUCLEOTIDE SEQUENCE [LARGE SCALE GENOMIC DNA]</scope>
    <source>
        <strain evidence="1">CDC</strain>
    </source>
</reference>
<keyword evidence="2" id="KW-1185">Reference proteome</keyword>
<dbReference type="EMBL" id="AOGZ02000016">
    <property type="protein sequence ID" value="EOQ94994.1"/>
    <property type="molecule type" value="Genomic_DNA"/>
</dbReference>
<organism evidence="1 2">
    <name type="scientific">Leptospira wolbachii serovar Codice str. CDC</name>
    <dbReference type="NCBI Taxonomy" id="1218599"/>
    <lineage>
        <taxon>Bacteria</taxon>
        <taxon>Pseudomonadati</taxon>
        <taxon>Spirochaetota</taxon>
        <taxon>Spirochaetia</taxon>
        <taxon>Leptospirales</taxon>
        <taxon>Leptospiraceae</taxon>
        <taxon>Leptospira</taxon>
    </lineage>
</organism>
<evidence type="ECO:0000313" key="2">
    <source>
        <dbReference type="Proteomes" id="UP000013984"/>
    </source>
</evidence>
<dbReference type="STRING" id="1218599.LEP1GSC195_0725"/>
<comment type="caution">
    <text evidence="1">The sequence shown here is derived from an EMBL/GenBank/DDBJ whole genome shotgun (WGS) entry which is preliminary data.</text>
</comment>
<dbReference type="AlphaFoldDB" id="R8ZZ08"/>
<evidence type="ECO:0000313" key="1">
    <source>
        <dbReference type="EMBL" id="EOQ94994.1"/>
    </source>
</evidence>
<dbReference type="Proteomes" id="UP000013984">
    <property type="component" value="Unassembled WGS sequence"/>
</dbReference>
<protein>
    <submittedName>
        <fullName evidence="1">Uncharacterized protein</fullName>
    </submittedName>
</protein>
<sequence length="37" mass="4383">MFLLLDGTNTEFRRSKFLCSVLFLFPGLKIPLTNFRF</sequence>
<gene>
    <name evidence="1" type="ORF">LEP1GSC195_0725</name>
</gene>
<proteinExistence type="predicted"/>